<sequence length="133" mass="15593">MKANYICPNCRTYLNVGDRIVISAKNHKGDKGILLFSIHLGDYEIQKHSWFDIEENEVIRMFCPCCHKSLKHPKVHENIYKVIMQDEEDQEYEILFSGIYGERCTYQISEEKVNTFGDDAGKYLNYTNLINMS</sequence>
<evidence type="ECO:0000313" key="1">
    <source>
        <dbReference type="EMBL" id="MDE5416627.1"/>
    </source>
</evidence>
<gene>
    <name evidence="1" type="ORF">L3049_01310</name>
</gene>
<accession>A0ABT5VMW8</accession>
<organism evidence="1 2">
    <name type="scientific">Paralabilibaculum antarcticum</name>
    <dbReference type="NCBI Taxonomy" id="2912572"/>
    <lineage>
        <taxon>Bacteria</taxon>
        <taxon>Pseudomonadati</taxon>
        <taxon>Bacteroidota</taxon>
        <taxon>Bacteroidia</taxon>
        <taxon>Marinilabiliales</taxon>
        <taxon>Marinifilaceae</taxon>
        <taxon>Paralabilibaculum</taxon>
    </lineage>
</organism>
<dbReference type="RefSeq" id="WP_275107967.1">
    <property type="nucleotide sequence ID" value="NZ_JAKJSC010000001.1"/>
</dbReference>
<reference evidence="1 2" key="1">
    <citation type="submission" date="2022-01" db="EMBL/GenBank/DDBJ databases">
        <title>Labilibaculum sp. nov, a marine bacterium isolated from Antarctica.</title>
        <authorList>
            <person name="Dai W."/>
        </authorList>
    </citation>
    <scope>NUCLEOTIDE SEQUENCE [LARGE SCALE GENOMIC DNA]</scope>
    <source>
        <strain evidence="1 2">DW002</strain>
    </source>
</reference>
<comment type="caution">
    <text evidence="1">The sequence shown here is derived from an EMBL/GenBank/DDBJ whole genome shotgun (WGS) entry which is preliminary data.</text>
</comment>
<name>A0ABT5VMW8_9BACT</name>
<evidence type="ECO:0000313" key="2">
    <source>
        <dbReference type="Proteomes" id="UP001528920"/>
    </source>
</evidence>
<dbReference type="Proteomes" id="UP001528920">
    <property type="component" value="Unassembled WGS sequence"/>
</dbReference>
<keyword evidence="2" id="KW-1185">Reference proteome</keyword>
<proteinExistence type="predicted"/>
<protein>
    <submittedName>
        <fullName evidence="1">Uncharacterized protein</fullName>
    </submittedName>
</protein>
<dbReference type="EMBL" id="JAKJSC010000001">
    <property type="protein sequence ID" value="MDE5416627.1"/>
    <property type="molecule type" value="Genomic_DNA"/>
</dbReference>